<proteinExistence type="predicted"/>
<protein>
    <recommendedName>
        <fullName evidence="1">DeoxyPurine in DNA protein A domain-containing protein</fullName>
    </recommendedName>
</protein>
<dbReference type="RefSeq" id="WP_200338985.1">
    <property type="nucleotide sequence ID" value="NZ_NRRL01000003.1"/>
</dbReference>
<comment type="caution">
    <text evidence="2">The sequence shown here is derived from an EMBL/GenBank/DDBJ whole genome shotgun (WGS) entry which is preliminary data.</text>
</comment>
<gene>
    <name evidence="2" type="ORF">CKO28_02575</name>
</gene>
<feature type="domain" description="DeoxyPurine in DNA protein A" evidence="1">
    <location>
        <begin position="92"/>
        <end position="332"/>
    </location>
</feature>
<evidence type="ECO:0000313" key="2">
    <source>
        <dbReference type="EMBL" id="MBK1666927.1"/>
    </source>
</evidence>
<dbReference type="Proteomes" id="UP001296873">
    <property type="component" value="Unassembled WGS sequence"/>
</dbReference>
<accession>A0ABS1D944</accession>
<keyword evidence="3" id="KW-1185">Reference proteome</keyword>
<dbReference type="InterPro" id="IPR055645">
    <property type="entry name" value="DpdA"/>
</dbReference>
<evidence type="ECO:0000313" key="3">
    <source>
        <dbReference type="Proteomes" id="UP001296873"/>
    </source>
</evidence>
<sequence>MSELTFRVGISDFNDGPLLRAAREMGAPLLVSANRLARKSNADRLSSDQRRRLRNAFARSHPNLRGARLDREFDLYAGRMLATFRAWRDLPAPLASHDVALDSAGFVAHRLYGDYLWGLSSYLRMAERGRFTWAAVLDFACEPEIAGSENEVLRRVALTARAYHEAVRYTEDHGLRVPLLPVLQGWRPEHYVRCYDLLGRAPEFVGLGSMCRRSMHGPNGALAIISRLDADLKPPVRFHLFGVKSQALAQLVRRYPDRIASADSAAWDFRASRQLYQQGQPKTQAARAQFLRDWYQRNRRVLAQALREPATDAPSNHPVMDCQAPASERACSADALEREMSRVAHETIEQVAGGEIDDLCPRLVYERACEHIAEASADRR</sequence>
<organism evidence="2 3">
    <name type="scientific">Rhodovibrio sodomensis</name>
    <dbReference type="NCBI Taxonomy" id="1088"/>
    <lineage>
        <taxon>Bacteria</taxon>
        <taxon>Pseudomonadati</taxon>
        <taxon>Pseudomonadota</taxon>
        <taxon>Alphaproteobacteria</taxon>
        <taxon>Rhodospirillales</taxon>
        <taxon>Rhodovibrionaceae</taxon>
        <taxon>Rhodovibrio</taxon>
    </lineage>
</organism>
<reference evidence="2 3" key="1">
    <citation type="journal article" date="2020" name="Microorganisms">
        <title>Osmotic Adaptation and Compatible Solute Biosynthesis of Phototrophic Bacteria as Revealed from Genome Analyses.</title>
        <authorList>
            <person name="Imhoff J.F."/>
            <person name="Rahn T."/>
            <person name="Kunzel S."/>
            <person name="Keller A."/>
            <person name="Neulinger S.C."/>
        </authorList>
    </citation>
    <scope>NUCLEOTIDE SEQUENCE [LARGE SCALE GENOMIC DNA]</scope>
    <source>
        <strain evidence="2 3">DSM 9895</strain>
    </source>
</reference>
<evidence type="ECO:0000259" key="1">
    <source>
        <dbReference type="Pfam" id="PF23859"/>
    </source>
</evidence>
<name>A0ABS1D944_9PROT</name>
<dbReference type="Pfam" id="PF23859">
    <property type="entry name" value="DpdA"/>
    <property type="match status" value="1"/>
</dbReference>
<dbReference type="EMBL" id="NRRL01000003">
    <property type="protein sequence ID" value="MBK1666927.1"/>
    <property type="molecule type" value="Genomic_DNA"/>
</dbReference>